<comment type="catalytic activity">
    <reaction evidence="1">
        <text>O-phospho-L-seryl-[protein] + H2O = L-seryl-[protein] + phosphate</text>
        <dbReference type="Rhea" id="RHEA:20629"/>
        <dbReference type="Rhea" id="RHEA-COMP:9863"/>
        <dbReference type="Rhea" id="RHEA-COMP:11604"/>
        <dbReference type="ChEBI" id="CHEBI:15377"/>
        <dbReference type="ChEBI" id="CHEBI:29999"/>
        <dbReference type="ChEBI" id="CHEBI:43474"/>
        <dbReference type="ChEBI" id="CHEBI:83421"/>
        <dbReference type="EC" id="3.1.3.16"/>
    </reaction>
</comment>
<organism evidence="3 4">
    <name type="scientific">Haematococcus lacustris</name>
    <name type="common">Green alga</name>
    <name type="synonym">Haematococcus pluvialis</name>
    <dbReference type="NCBI Taxonomy" id="44745"/>
    <lineage>
        <taxon>Eukaryota</taxon>
        <taxon>Viridiplantae</taxon>
        <taxon>Chlorophyta</taxon>
        <taxon>core chlorophytes</taxon>
        <taxon>Chlorophyceae</taxon>
        <taxon>CS clade</taxon>
        <taxon>Chlamydomonadales</taxon>
        <taxon>Haematococcaceae</taxon>
        <taxon>Haematococcus</taxon>
    </lineage>
</organism>
<feature type="non-terminal residue" evidence="3">
    <location>
        <position position="182"/>
    </location>
</feature>
<dbReference type="InterPro" id="IPR036457">
    <property type="entry name" value="PPM-type-like_dom_sf"/>
</dbReference>
<keyword evidence="1" id="KW-0904">Protein phosphatase</keyword>
<comment type="cofactor">
    <cofactor evidence="1">
        <name>Mg(2+)</name>
        <dbReference type="ChEBI" id="CHEBI:18420"/>
    </cofactor>
</comment>
<dbReference type="Gene3D" id="3.60.40.10">
    <property type="entry name" value="PPM-type phosphatase domain"/>
    <property type="match status" value="1"/>
</dbReference>
<dbReference type="PANTHER" id="PTHR12320">
    <property type="entry name" value="PROTEIN PHOSPHATASE 2C"/>
    <property type="match status" value="1"/>
</dbReference>
<comment type="similarity">
    <text evidence="1">Belongs to the PP2C family.</text>
</comment>
<comment type="catalytic activity">
    <reaction evidence="1">
        <text>O-phospho-L-threonyl-[protein] + H2O = L-threonyl-[protein] + phosphate</text>
        <dbReference type="Rhea" id="RHEA:47004"/>
        <dbReference type="Rhea" id="RHEA-COMP:11060"/>
        <dbReference type="Rhea" id="RHEA-COMP:11605"/>
        <dbReference type="ChEBI" id="CHEBI:15377"/>
        <dbReference type="ChEBI" id="CHEBI:30013"/>
        <dbReference type="ChEBI" id="CHEBI:43474"/>
        <dbReference type="ChEBI" id="CHEBI:61977"/>
        <dbReference type="EC" id="3.1.3.16"/>
    </reaction>
</comment>
<feature type="domain" description="PPM-type phosphatase" evidence="2">
    <location>
        <begin position="1"/>
        <end position="182"/>
    </location>
</feature>
<comment type="caution">
    <text evidence="3">The sequence shown here is derived from an EMBL/GenBank/DDBJ whole genome shotgun (WGS) entry which is preliminary data.</text>
</comment>
<dbReference type="EC" id="3.1.3.16" evidence="1"/>
<protein>
    <recommendedName>
        <fullName evidence="1">Protein phosphatase</fullName>
        <ecNumber evidence="1">3.1.3.16</ecNumber>
    </recommendedName>
</protein>
<evidence type="ECO:0000256" key="1">
    <source>
        <dbReference type="RuleBase" id="RU366020"/>
    </source>
</evidence>
<evidence type="ECO:0000313" key="4">
    <source>
        <dbReference type="Proteomes" id="UP000485058"/>
    </source>
</evidence>
<evidence type="ECO:0000313" key="3">
    <source>
        <dbReference type="EMBL" id="GFH14021.1"/>
    </source>
</evidence>
<dbReference type="AlphaFoldDB" id="A0A699YWQ6"/>
<keyword evidence="1" id="KW-0460">Magnesium</keyword>
<dbReference type="EMBL" id="BLLF01000677">
    <property type="protein sequence ID" value="GFH14021.1"/>
    <property type="molecule type" value="Genomic_DNA"/>
</dbReference>
<keyword evidence="1" id="KW-0479">Metal-binding</keyword>
<dbReference type="SUPFAM" id="SSF81606">
    <property type="entry name" value="PP2C-like"/>
    <property type="match status" value="1"/>
</dbReference>
<dbReference type="GO" id="GO:0046872">
    <property type="term" value="F:metal ion binding"/>
    <property type="evidence" value="ECO:0007669"/>
    <property type="project" value="UniProtKB-UniRule"/>
</dbReference>
<name>A0A699YWQ6_HAELA</name>
<dbReference type="PROSITE" id="PS51746">
    <property type="entry name" value="PPM_2"/>
    <property type="match status" value="1"/>
</dbReference>
<sequence>MGVADGIYAWKEQGIDAGLMSRALMERCKALVEADNEDVFQVQAVHDASLQGSSTVCLLAVDTTTGQLHSANLGDSGFLVFGPVDGPEEFELKFRTNQLEHSFGCPYQVGHQATANKVEDCDLASFHVHPGDVIVMGSDGLLDNVADLEILAEIKAMVHQGGSAYSLTQRLTKLAFDTSVNK</sequence>
<keyword evidence="4" id="KW-1185">Reference proteome</keyword>
<dbReference type="Pfam" id="PF07228">
    <property type="entry name" value="SpoIIE"/>
    <property type="match status" value="1"/>
</dbReference>
<dbReference type="InterPro" id="IPR039123">
    <property type="entry name" value="PPTC7"/>
</dbReference>
<evidence type="ECO:0000259" key="2">
    <source>
        <dbReference type="PROSITE" id="PS51746"/>
    </source>
</evidence>
<accession>A0A699YWQ6</accession>
<reference evidence="3 4" key="1">
    <citation type="submission" date="2020-02" db="EMBL/GenBank/DDBJ databases">
        <title>Draft genome sequence of Haematococcus lacustris strain NIES-144.</title>
        <authorList>
            <person name="Morimoto D."/>
            <person name="Nakagawa S."/>
            <person name="Yoshida T."/>
            <person name="Sawayama S."/>
        </authorList>
    </citation>
    <scope>NUCLEOTIDE SEQUENCE [LARGE SCALE GENOMIC DNA]</scope>
    <source>
        <strain evidence="3 4">NIES-144</strain>
    </source>
</reference>
<dbReference type="GO" id="GO:0004722">
    <property type="term" value="F:protein serine/threonine phosphatase activity"/>
    <property type="evidence" value="ECO:0007669"/>
    <property type="project" value="UniProtKB-EC"/>
</dbReference>
<gene>
    <name evidence="3" type="ORF">HaLaN_09994</name>
</gene>
<dbReference type="Proteomes" id="UP000485058">
    <property type="component" value="Unassembled WGS sequence"/>
</dbReference>
<dbReference type="InterPro" id="IPR001932">
    <property type="entry name" value="PPM-type_phosphatase-like_dom"/>
</dbReference>
<comment type="cofactor">
    <cofactor evidence="1">
        <name>Mn(2+)</name>
        <dbReference type="ChEBI" id="CHEBI:29035"/>
    </cofactor>
</comment>
<keyword evidence="1" id="KW-0464">Manganese</keyword>
<keyword evidence="1" id="KW-0378">Hydrolase</keyword>
<dbReference type="PANTHER" id="PTHR12320:SF1">
    <property type="entry name" value="PROTEIN PHOSPHATASE PTC7 HOMOLOG"/>
    <property type="match status" value="1"/>
</dbReference>
<proteinExistence type="inferred from homology"/>